<dbReference type="Proteomes" id="UP000030745">
    <property type="component" value="Unassembled WGS sequence"/>
</dbReference>
<keyword evidence="2" id="KW-1185">Reference proteome</keyword>
<evidence type="ECO:0000313" key="2">
    <source>
        <dbReference type="Proteomes" id="UP000030745"/>
    </source>
</evidence>
<sequence>DTDSVRVARARTVVVVVGSHEEVFIETGLLGAAHRVEQALDQDVDADTATQGRQGDAVAGIAPRVDFRGFDEIKWKCALFLFDADEVASTAPSQIQVLSSSGAILSSKTDKGAVQKLFKDKASVWTIDIGASRESTEE</sequence>
<dbReference type="VEuPathDB" id="FungiDB:SPRG_18132"/>
<dbReference type="GeneID" id="24139658"/>
<dbReference type="OrthoDB" id="128928at2759"/>
<dbReference type="RefSeq" id="XP_012212955.1">
    <property type="nucleotide sequence ID" value="XM_012357565.1"/>
</dbReference>
<dbReference type="AlphaFoldDB" id="A0A067BHX8"/>
<reference evidence="1 2" key="1">
    <citation type="journal article" date="2013" name="PLoS Genet.">
        <title>Distinctive expansion of potential virulence genes in the genome of the oomycete fish pathogen Saprolegnia parasitica.</title>
        <authorList>
            <person name="Jiang R.H."/>
            <person name="de Bruijn I."/>
            <person name="Haas B.J."/>
            <person name="Belmonte R."/>
            <person name="Lobach L."/>
            <person name="Christie J."/>
            <person name="van den Ackerveken G."/>
            <person name="Bottin A."/>
            <person name="Bulone V."/>
            <person name="Diaz-Moreno S.M."/>
            <person name="Dumas B."/>
            <person name="Fan L."/>
            <person name="Gaulin E."/>
            <person name="Govers F."/>
            <person name="Grenville-Briggs L.J."/>
            <person name="Horner N.R."/>
            <person name="Levin J.Z."/>
            <person name="Mammella M."/>
            <person name="Meijer H.J."/>
            <person name="Morris P."/>
            <person name="Nusbaum C."/>
            <person name="Oome S."/>
            <person name="Phillips A.J."/>
            <person name="van Rooyen D."/>
            <person name="Rzeszutek E."/>
            <person name="Saraiva M."/>
            <person name="Secombes C.J."/>
            <person name="Seidl M.F."/>
            <person name="Snel B."/>
            <person name="Stassen J.H."/>
            <person name="Sykes S."/>
            <person name="Tripathy S."/>
            <person name="van den Berg H."/>
            <person name="Vega-Arreguin J.C."/>
            <person name="Wawra S."/>
            <person name="Young S.K."/>
            <person name="Zeng Q."/>
            <person name="Dieguez-Uribeondo J."/>
            <person name="Russ C."/>
            <person name="Tyler B.M."/>
            <person name="van West P."/>
        </authorList>
    </citation>
    <scope>NUCLEOTIDE SEQUENCE [LARGE SCALE GENOMIC DNA]</scope>
    <source>
        <strain evidence="1 2">CBS 223.65</strain>
    </source>
</reference>
<proteinExistence type="predicted"/>
<dbReference type="KEGG" id="spar:SPRG_18132"/>
<feature type="non-terminal residue" evidence="1">
    <location>
        <position position="1"/>
    </location>
</feature>
<accession>A0A067BHX8</accession>
<name>A0A067BHX8_SAPPC</name>
<protein>
    <submittedName>
        <fullName evidence="1">Uncharacterized protein</fullName>
    </submittedName>
</protein>
<organism evidence="1 2">
    <name type="scientific">Saprolegnia parasitica (strain CBS 223.65)</name>
    <dbReference type="NCBI Taxonomy" id="695850"/>
    <lineage>
        <taxon>Eukaryota</taxon>
        <taxon>Sar</taxon>
        <taxon>Stramenopiles</taxon>
        <taxon>Oomycota</taxon>
        <taxon>Saprolegniomycetes</taxon>
        <taxon>Saprolegniales</taxon>
        <taxon>Saprolegniaceae</taxon>
        <taxon>Saprolegnia</taxon>
    </lineage>
</organism>
<dbReference type="EMBL" id="KK584185">
    <property type="protein sequence ID" value="KDO16335.1"/>
    <property type="molecule type" value="Genomic_DNA"/>
</dbReference>
<gene>
    <name evidence="1" type="ORF">SPRG_18132</name>
</gene>
<evidence type="ECO:0000313" key="1">
    <source>
        <dbReference type="EMBL" id="KDO16335.1"/>
    </source>
</evidence>